<dbReference type="EMBL" id="BKBQ01000008">
    <property type="protein sequence ID" value="GEQ53830.1"/>
    <property type="molecule type" value="Genomic_DNA"/>
</dbReference>
<evidence type="ECO:0000313" key="3">
    <source>
        <dbReference type="Proteomes" id="UP000886597"/>
    </source>
</evidence>
<evidence type="ECO:0000313" key="4">
    <source>
        <dbReference type="Proteomes" id="UP000886607"/>
    </source>
</evidence>
<dbReference type="Proteomes" id="UP000886607">
    <property type="component" value="Unassembled WGS sequence"/>
</dbReference>
<evidence type="ECO:0000313" key="2">
    <source>
        <dbReference type="EMBL" id="GEQ53830.1"/>
    </source>
</evidence>
<dbReference type="Proteomes" id="UP000886597">
    <property type="component" value="Unassembled WGS sequence"/>
</dbReference>
<reference evidence="2" key="2">
    <citation type="journal article" date="2020" name="Int. Dairy J.">
        <title>Lactic acid bacterial diversity in Brie cheese focusing on salt concentration and pH of isolation medium and characterisation of halophilic and alkaliphilic lactic acid bacterial isolates.</title>
        <authorList>
            <person name="Unno R."/>
            <person name="Matsutani M."/>
            <person name="Suzuki T."/>
            <person name="Kodama K."/>
            <person name="Matsushita H."/>
            <person name="Yamasato K."/>
            <person name="Koizumi Y."/>
            <person name="Ishikawa M."/>
        </authorList>
    </citation>
    <scope>NUCLEOTIDE SEQUENCE</scope>
    <source>
        <strain evidence="2">7C1</strain>
        <strain evidence="1">8C4</strain>
    </source>
</reference>
<keyword evidence="4" id="KW-1185">Reference proteome</keyword>
<organism evidence="2 3">
    <name type="scientific">Tetragenococcus koreensis</name>
    <dbReference type="NCBI Taxonomy" id="290335"/>
    <lineage>
        <taxon>Bacteria</taxon>
        <taxon>Bacillati</taxon>
        <taxon>Bacillota</taxon>
        <taxon>Bacilli</taxon>
        <taxon>Lactobacillales</taxon>
        <taxon>Enterococcaceae</taxon>
        <taxon>Tetragenococcus</taxon>
    </lineage>
</organism>
<evidence type="ECO:0000313" key="1">
    <source>
        <dbReference type="EMBL" id="GEQ48828.1"/>
    </source>
</evidence>
<proteinExistence type="predicted"/>
<sequence length="68" mass="8045">MLYLDERNIIRINAYVISKFAASETISVKDAKALDMCIKQPHQEVFGKEFLKCRKYFIIVMKYFFSTV</sequence>
<reference evidence="2" key="1">
    <citation type="submission" date="2019-08" db="EMBL/GenBank/DDBJ databases">
        <authorList>
            <person name="Ishikawa M."/>
            <person name="Suzuki T."/>
            <person name="Matsutani M."/>
        </authorList>
    </citation>
    <scope>NUCLEOTIDE SEQUENCE</scope>
    <source>
        <strain evidence="2">7C1</strain>
        <strain evidence="1">8C4</strain>
    </source>
</reference>
<protein>
    <submittedName>
        <fullName evidence="2">Uncharacterized protein</fullName>
    </submittedName>
</protein>
<gene>
    <name evidence="1" type="ORF">TK11N_06800</name>
    <name evidence="2" type="ORF">TK2N_06740</name>
</gene>
<dbReference type="RefSeq" id="WP_124006000.1">
    <property type="nucleotide sequence ID" value="NZ_BJYN01000025.1"/>
</dbReference>
<dbReference type="KEGG" id="tkr:C7K43_05805"/>
<name>A0AAN4UAL3_9ENTE</name>
<accession>A0AAN4UAL3</accession>
<dbReference type="AlphaFoldDB" id="A0AAN4UAL3"/>
<dbReference type="GeneID" id="69985458"/>
<dbReference type="EMBL" id="BKBO01000007">
    <property type="protein sequence ID" value="GEQ48828.1"/>
    <property type="molecule type" value="Genomic_DNA"/>
</dbReference>
<comment type="caution">
    <text evidence="2">The sequence shown here is derived from an EMBL/GenBank/DDBJ whole genome shotgun (WGS) entry which is preliminary data.</text>
</comment>